<accession>A0A059FTB6</accession>
<comment type="caution">
    <text evidence="2">The sequence shown here is derived from an EMBL/GenBank/DDBJ whole genome shotgun (WGS) entry which is preliminary data.</text>
</comment>
<keyword evidence="1" id="KW-0472">Membrane</keyword>
<dbReference type="OrthoDB" id="5749006at2"/>
<dbReference type="AlphaFoldDB" id="A0A059FTB6"/>
<keyword evidence="3" id="KW-1185">Reference proteome</keyword>
<dbReference type="GO" id="GO:0005886">
    <property type="term" value="C:plasma membrane"/>
    <property type="evidence" value="ECO:0007669"/>
    <property type="project" value="TreeGrafter"/>
</dbReference>
<evidence type="ECO:0000313" key="3">
    <source>
        <dbReference type="Proteomes" id="UP000025061"/>
    </source>
</evidence>
<protein>
    <submittedName>
        <fullName evidence="2">AsmA family protein</fullName>
    </submittedName>
</protein>
<gene>
    <name evidence="2" type="ORF">HHI_09862</name>
</gene>
<dbReference type="PANTHER" id="PTHR30441:SF4">
    <property type="entry name" value="PROTEIN ASMA"/>
    <property type="match status" value="1"/>
</dbReference>
<dbReference type="Proteomes" id="UP000025061">
    <property type="component" value="Unassembled WGS sequence"/>
</dbReference>
<dbReference type="EMBL" id="ARYI01000007">
    <property type="protein sequence ID" value="KCZ93693.1"/>
    <property type="molecule type" value="Genomic_DNA"/>
</dbReference>
<proteinExistence type="predicted"/>
<evidence type="ECO:0000256" key="1">
    <source>
        <dbReference type="SAM" id="Phobius"/>
    </source>
</evidence>
<evidence type="ECO:0000313" key="2">
    <source>
        <dbReference type="EMBL" id="KCZ93693.1"/>
    </source>
</evidence>
<organism evidence="2 3">
    <name type="scientific">Hyphomonas hirschiana VP5</name>
    <dbReference type="NCBI Taxonomy" id="1280951"/>
    <lineage>
        <taxon>Bacteria</taxon>
        <taxon>Pseudomonadati</taxon>
        <taxon>Pseudomonadota</taxon>
        <taxon>Alphaproteobacteria</taxon>
        <taxon>Hyphomonadales</taxon>
        <taxon>Hyphomonadaceae</taxon>
        <taxon>Hyphomonas</taxon>
    </lineage>
</organism>
<keyword evidence="1" id="KW-1133">Transmembrane helix</keyword>
<keyword evidence="1" id="KW-0812">Transmembrane</keyword>
<dbReference type="RefSeq" id="WP_148205902.1">
    <property type="nucleotide sequence ID" value="NZ_ARYI01000007.1"/>
</dbReference>
<reference evidence="2 3" key="1">
    <citation type="submission" date="2013-04" db="EMBL/GenBank/DDBJ databases">
        <title>Hyphomonas hirschiana VP5 Genome Sequencing.</title>
        <authorList>
            <person name="Lai Q."/>
            <person name="Shao Z."/>
        </authorList>
    </citation>
    <scope>NUCLEOTIDE SEQUENCE [LARGE SCALE GENOMIC DNA]</scope>
    <source>
        <strain evidence="2 3">VP5</strain>
    </source>
</reference>
<sequence>MNFRQIPRGLQIAIGAVCAFFAGIFLFLILMTFPAFGTPVTNWALGIWGPDGASVSRAHTRFPGVTTLDFQNFEAPEKVEIEGGTIRANLFGFIPGVSWVSRADAERGYIALAPGGDESGDFSLRKLRALIDEVSIRDIDVRYTRNDLTNVIAIKTASGSLRSGALNIDASGGGSTLQFEGSAEASTLSSLSGRLRLAGDNFADFAWLAGFAAPDTPPYDAVADIRIGGDLWTFDFRPETRIGDSDLAGPLNIQFGGGTPIIDADLRSANLDFDDLGIVFGVPIGVGADETVGEEQERARRILDESPRLIPNAVIDFTRLDAVDGTVTFEANQVSDAIFDIRGLKLEIEIEGRVVRAPVLEVRFAEGQLSSYVTLDGSQSPAMTTAEGKLIGVPFANLAADPYVKGTVFGEFKLDARGDGFREAAGSLDGRLSTWSQDADLLAIVAEGAALDVGEILLLLNERAGEEVYTPGQCAAISVAFTDGIGAMDPALIDTEDSLVLLNGEIDLKQETLDLRVQSEAKDASFGTLVGDLTISGTFRSPRLSVLNPEIALQIGIAAALASVTGGLAALPFIELGDTPDAPCADILARAETTRE</sequence>
<dbReference type="PATRIC" id="fig|1280951.3.peg.1990"/>
<dbReference type="GO" id="GO:0090313">
    <property type="term" value="P:regulation of protein targeting to membrane"/>
    <property type="evidence" value="ECO:0007669"/>
    <property type="project" value="TreeGrafter"/>
</dbReference>
<feature type="transmembrane region" description="Helical" evidence="1">
    <location>
        <begin position="12"/>
        <end position="36"/>
    </location>
</feature>
<dbReference type="InterPro" id="IPR052894">
    <property type="entry name" value="AsmA-related"/>
</dbReference>
<name>A0A059FTB6_9PROT</name>
<dbReference type="PANTHER" id="PTHR30441">
    <property type="entry name" value="DUF748 DOMAIN-CONTAINING PROTEIN"/>
    <property type="match status" value="1"/>
</dbReference>